<dbReference type="OrthoDB" id="4841025at2759"/>
<dbReference type="STRING" id="27342.A0A0H2RR48"/>
<organism evidence="1 2">
    <name type="scientific">Schizopora paradoxa</name>
    <dbReference type="NCBI Taxonomy" id="27342"/>
    <lineage>
        <taxon>Eukaryota</taxon>
        <taxon>Fungi</taxon>
        <taxon>Dikarya</taxon>
        <taxon>Basidiomycota</taxon>
        <taxon>Agaricomycotina</taxon>
        <taxon>Agaricomycetes</taxon>
        <taxon>Hymenochaetales</taxon>
        <taxon>Schizoporaceae</taxon>
        <taxon>Schizopora</taxon>
    </lineage>
</organism>
<evidence type="ECO:0000313" key="1">
    <source>
        <dbReference type="EMBL" id="KLO07321.1"/>
    </source>
</evidence>
<proteinExistence type="predicted"/>
<accession>A0A0H2RR48</accession>
<reference evidence="1 2" key="1">
    <citation type="submission" date="2015-04" db="EMBL/GenBank/DDBJ databases">
        <title>Complete genome sequence of Schizopora paradoxa KUC8140, a cosmopolitan wood degrader in East Asia.</title>
        <authorList>
            <consortium name="DOE Joint Genome Institute"/>
            <person name="Min B."/>
            <person name="Park H."/>
            <person name="Jang Y."/>
            <person name="Kim J.-J."/>
            <person name="Kim K.H."/>
            <person name="Pangilinan J."/>
            <person name="Lipzen A."/>
            <person name="Riley R."/>
            <person name="Grigoriev I.V."/>
            <person name="Spatafora J.W."/>
            <person name="Choi I.-G."/>
        </authorList>
    </citation>
    <scope>NUCLEOTIDE SEQUENCE [LARGE SCALE GENOMIC DNA]</scope>
    <source>
        <strain evidence="1 2">KUC8140</strain>
    </source>
</reference>
<evidence type="ECO:0000313" key="2">
    <source>
        <dbReference type="Proteomes" id="UP000053477"/>
    </source>
</evidence>
<sequence length="266" mass="29786">MLPYKCDVFDLPGLSWTPSEVRDMVIELRSLASTCFPSLPDYQCLSLSNLRCLDDKVLVVARCWDTNEIVAFTSAVYYEVPDVGTVLHTGLTCVHPSVRRSGFTSFLFSHLIPHVLKSYPSGIWMSNLSEIPCTLVGILSITSHVFPSLLEPFPSPTHVLIAKTLTSSYRHHINAPPEATLDASTFVFKDSRPPGSPFRTNPFDPDLQHRKKVENEYYRSMLKKEGGDDVLQVAFLDPLKVAKSIQARRTTVTHSIPEDTFMSAKL</sequence>
<dbReference type="AlphaFoldDB" id="A0A0H2RR48"/>
<dbReference type="SUPFAM" id="SSF55729">
    <property type="entry name" value="Acyl-CoA N-acyltransferases (Nat)"/>
    <property type="match status" value="1"/>
</dbReference>
<name>A0A0H2RR48_9AGAM</name>
<keyword evidence="2" id="KW-1185">Reference proteome</keyword>
<gene>
    <name evidence="1" type="ORF">SCHPADRAFT_894760</name>
</gene>
<evidence type="ECO:0008006" key="3">
    <source>
        <dbReference type="Google" id="ProtNLM"/>
    </source>
</evidence>
<dbReference type="InterPro" id="IPR016181">
    <property type="entry name" value="Acyl_CoA_acyltransferase"/>
</dbReference>
<dbReference type="InParanoid" id="A0A0H2RR48"/>
<dbReference type="EMBL" id="KQ086147">
    <property type="protein sequence ID" value="KLO07321.1"/>
    <property type="molecule type" value="Genomic_DNA"/>
</dbReference>
<protein>
    <recommendedName>
        <fullName evidence="3">N-acetyltransferase domain-containing protein</fullName>
    </recommendedName>
</protein>
<dbReference type="Proteomes" id="UP000053477">
    <property type="component" value="Unassembled WGS sequence"/>
</dbReference>